<dbReference type="PANTHER" id="PTHR19375">
    <property type="entry name" value="HEAT SHOCK PROTEIN 70KDA"/>
    <property type="match status" value="1"/>
</dbReference>
<gene>
    <name evidence="3" type="ORF">RJ639_002623</name>
</gene>
<keyword evidence="1" id="KW-0547">Nucleotide-binding</keyword>
<dbReference type="Proteomes" id="UP001188597">
    <property type="component" value="Unassembled WGS sequence"/>
</dbReference>
<dbReference type="InterPro" id="IPR013126">
    <property type="entry name" value="Hsp_70_fam"/>
</dbReference>
<dbReference type="PRINTS" id="PR00301">
    <property type="entry name" value="HEATSHOCK70"/>
</dbReference>
<dbReference type="Gene3D" id="3.90.640.10">
    <property type="entry name" value="Actin, Chain A, domain 4"/>
    <property type="match status" value="1"/>
</dbReference>
<evidence type="ECO:0008006" key="5">
    <source>
        <dbReference type="Google" id="ProtNLM"/>
    </source>
</evidence>
<accession>A0AA88XR46</accession>
<keyword evidence="4" id="KW-1185">Reference proteome</keyword>
<dbReference type="AlphaFoldDB" id="A0AA88XR46"/>
<dbReference type="Pfam" id="PF00012">
    <property type="entry name" value="HSP70"/>
    <property type="match status" value="2"/>
</dbReference>
<dbReference type="GO" id="GO:0140662">
    <property type="term" value="F:ATP-dependent protein folding chaperone"/>
    <property type="evidence" value="ECO:0007669"/>
    <property type="project" value="InterPro"/>
</dbReference>
<evidence type="ECO:0000313" key="4">
    <source>
        <dbReference type="Proteomes" id="UP001188597"/>
    </source>
</evidence>
<protein>
    <recommendedName>
        <fullName evidence="5">Heat shock protein 70</fullName>
    </recommendedName>
</protein>
<dbReference type="Gene3D" id="3.30.420.40">
    <property type="match status" value="4"/>
</dbReference>
<name>A0AA88XR46_9ASTE</name>
<evidence type="ECO:0000256" key="1">
    <source>
        <dbReference type="ARBA" id="ARBA00022741"/>
    </source>
</evidence>
<dbReference type="SUPFAM" id="SSF53067">
    <property type="entry name" value="Actin-like ATPase domain"/>
    <property type="match status" value="1"/>
</dbReference>
<dbReference type="EMBL" id="JAVXUP010000012">
    <property type="protein sequence ID" value="KAK3043055.1"/>
    <property type="molecule type" value="Genomic_DNA"/>
</dbReference>
<sequence>MEHTRYLEPFGRGTAISLTAEMKAQYRHHLASYGNTCTLAYQHETAGYVNNHRGEVITTALGREQGVRNSVAQKNTAVAATLRTAISPTPSRLWRKMSEVDEKVSYTVVHDENGNVKLDCPIIGKQFAVEEIPAQVLRKLVDDASKFLNDKVTKAVVTVPAYFNDSQMTATKDAGRIARLEVLRIINEPTTASLAYVFERKNNEIILVFDLGGGTFDVSATAGGPKHIDTTLTRAKFEELCSDLLDRLKTPVENSLRDAKLSFKDLDEVILVGGSTRIPAVQGLKLTGKEPNVTVNPDEVVALGAAVQQNCGDKRLAFATRNDVYMVLVKPHEMPGDQCIFLWTSLQPPKC</sequence>
<comment type="caution">
    <text evidence="3">The sequence shown here is derived from an EMBL/GenBank/DDBJ whole genome shotgun (WGS) entry which is preliminary data.</text>
</comment>
<dbReference type="GO" id="GO:0005524">
    <property type="term" value="F:ATP binding"/>
    <property type="evidence" value="ECO:0007669"/>
    <property type="project" value="UniProtKB-KW"/>
</dbReference>
<organism evidence="3 4">
    <name type="scientific">Escallonia herrerae</name>
    <dbReference type="NCBI Taxonomy" id="1293975"/>
    <lineage>
        <taxon>Eukaryota</taxon>
        <taxon>Viridiplantae</taxon>
        <taxon>Streptophyta</taxon>
        <taxon>Embryophyta</taxon>
        <taxon>Tracheophyta</taxon>
        <taxon>Spermatophyta</taxon>
        <taxon>Magnoliopsida</taxon>
        <taxon>eudicotyledons</taxon>
        <taxon>Gunneridae</taxon>
        <taxon>Pentapetalae</taxon>
        <taxon>asterids</taxon>
        <taxon>campanulids</taxon>
        <taxon>Escalloniales</taxon>
        <taxon>Escalloniaceae</taxon>
        <taxon>Escallonia</taxon>
    </lineage>
</organism>
<dbReference type="Gene3D" id="3.30.30.30">
    <property type="match status" value="1"/>
</dbReference>
<evidence type="ECO:0000313" key="3">
    <source>
        <dbReference type="EMBL" id="KAK3043055.1"/>
    </source>
</evidence>
<proteinExistence type="predicted"/>
<keyword evidence="2" id="KW-0067">ATP-binding</keyword>
<dbReference type="InterPro" id="IPR043129">
    <property type="entry name" value="ATPase_NBD"/>
</dbReference>
<evidence type="ECO:0000256" key="2">
    <source>
        <dbReference type="ARBA" id="ARBA00022840"/>
    </source>
</evidence>
<reference evidence="3" key="1">
    <citation type="submission" date="2022-12" db="EMBL/GenBank/DDBJ databases">
        <title>Draft genome assemblies for two species of Escallonia (Escalloniales).</title>
        <authorList>
            <person name="Chanderbali A."/>
            <person name="Dervinis C."/>
            <person name="Anghel I."/>
            <person name="Soltis D."/>
            <person name="Soltis P."/>
            <person name="Zapata F."/>
        </authorList>
    </citation>
    <scope>NUCLEOTIDE SEQUENCE</scope>
    <source>
        <strain evidence="3">UCBG64.0493</strain>
        <tissue evidence="3">Leaf</tissue>
    </source>
</reference>